<dbReference type="PANTHER" id="PTHR48081:SF8">
    <property type="entry name" value="ALPHA_BETA HYDROLASE FOLD-3 DOMAIN-CONTAINING PROTEIN-RELATED"/>
    <property type="match status" value="1"/>
</dbReference>
<dbReference type="InterPro" id="IPR013094">
    <property type="entry name" value="AB_hydrolase_3"/>
</dbReference>
<name>A0A164XIA8_9AGAM</name>
<gene>
    <name evidence="3" type="ORF">SISNIDRAFT_483414</name>
</gene>
<dbReference type="PANTHER" id="PTHR48081">
    <property type="entry name" value="AB HYDROLASE SUPERFAMILY PROTEIN C4A8.06C"/>
    <property type="match status" value="1"/>
</dbReference>
<protein>
    <submittedName>
        <fullName evidence="3">Lipase/ esterase</fullName>
    </submittedName>
</protein>
<accession>A0A164XIA8</accession>
<organism evidence="3 4">
    <name type="scientific">Sistotremastrum niveocremeum HHB9708</name>
    <dbReference type="NCBI Taxonomy" id="1314777"/>
    <lineage>
        <taxon>Eukaryota</taxon>
        <taxon>Fungi</taxon>
        <taxon>Dikarya</taxon>
        <taxon>Basidiomycota</taxon>
        <taxon>Agaricomycotina</taxon>
        <taxon>Agaricomycetes</taxon>
        <taxon>Sistotremastrales</taxon>
        <taxon>Sistotremastraceae</taxon>
        <taxon>Sertulicium</taxon>
        <taxon>Sertulicium niveocremeum</taxon>
    </lineage>
</organism>
<proteinExistence type="predicted"/>
<dbReference type="EMBL" id="KV419400">
    <property type="protein sequence ID" value="KZS96009.1"/>
    <property type="molecule type" value="Genomic_DNA"/>
</dbReference>
<dbReference type="STRING" id="1314777.A0A164XIA8"/>
<keyword evidence="4" id="KW-1185">Reference proteome</keyword>
<dbReference type="Pfam" id="PF07859">
    <property type="entry name" value="Abhydrolase_3"/>
    <property type="match status" value="1"/>
</dbReference>
<reference evidence="3 4" key="1">
    <citation type="journal article" date="2016" name="Mol. Biol. Evol.">
        <title>Comparative Genomics of Early-Diverging Mushroom-Forming Fungi Provides Insights into the Origins of Lignocellulose Decay Capabilities.</title>
        <authorList>
            <person name="Nagy L.G."/>
            <person name="Riley R."/>
            <person name="Tritt A."/>
            <person name="Adam C."/>
            <person name="Daum C."/>
            <person name="Floudas D."/>
            <person name="Sun H."/>
            <person name="Yadav J.S."/>
            <person name="Pangilinan J."/>
            <person name="Larsson K.H."/>
            <person name="Matsuura K."/>
            <person name="Barry K."/>
            <person name="Labutti K."/>
            <person name="Kuo R."/>
            <person name="Ohm R.A."/>
            <person name="Bhattacharya S.S."/>
            <person name="Shirouzu T."/>
            <person name="Yoshinaga Y."/>
            <person name="Martin F.M."/>
            <person name="Grigoriev I.V."/>
            <person name="Hibbett D.S."/>
        </authorList>
    </citation>
    <scope>NUCLEOTIDE SEQUENCE [LARGE SCALE GENOMIC DNA]</scope>
    <source>
        <strain evidence="3 4">HHB9708</strain>
    </source>
</reference>
<evidence type="ECO:0000313" key="3">
    <source>
        <dbReference type="EMBL" id="KZS96009.1"/>
    </source>
</evidence>
<dbReference type="OrthoDB" id="408631at2759"/>
<dbReference type="Proteomes" id="UP000076722">
    <property type="component" value="Unassembled WGS sequence"/>
</dbReference>
<dbReference type="InterPro" id="IPR029058">
    <property type="entry name" value="AB_hydrolase_fold"/>
</dbReference>
<sequence>MTAINPLHPSIIPRLDPEYVEFYTKYLANVPSQHQVPWTPDLRNQPAQPGGSEPLKVGEIRDFSLAHCKVRVFTPEGEVPDGGWPVFLFFHGGGWTLGGINAEASFATNICKRASTVVVSVDYRLGPEEPFPAAVDDAWDALQWIYHHGAHELGINTSKIALGGSSSGGNLAAVVAHKASLEAPHISLVFQLLIVPVTDNTASISGHPHASWVENQYTPSLSPEKMLWFRRNYLPRPEDWGKWEASPMYAPDDSFRGVPKTWIGVAELDILRDEGIAYGEKLKSYGKEVTMKVYPRAPHPIMANDGYDALQVGRQLISDACDALKNAFQAA</sequence>
<feature type="domain" description="Alpha/beta hydrolase fold-3" evidence="2">
    <location>
        <begin position="88"/>
        <end position="301"/>
    </location>
</feature>
<dbReference type="AlphaFoldDB" id="A0A164XIA8"/>
<dbReference type="GO" id="GO:0016787">
    <property type="term" value="F:hydrolase activity"/>
    <property type="evidence" value="ECO:0007669"/>
    <property type="project" value="UniProtKB-KW"/>
</dbReference>
<dbReference type="InterPro" id="IPR050300">
    <property type="entry name" value="GDXG_lipolytic_enzyme"/>
</dbReference>
<dbReference type="Gene3D" id="3.40.50.1820">
    <property type="entry name" value="alpha/beta hydrolase"/>
    <property type="match status" value="1"/>
</dbReference>
<evidence type="ECO:0000313" key="4">
    <source>
        <dbReference type="Proteomes" id="UP000076722"/>
    </source>
</evidence>
<dbReference type="SUPFAM" id="SSF53474">
    <property type="entry name" value="alpha/beta-Hydrolases"/>
    <property type="match status" value="1"/>
</dbReference>
<keyword evidence="1" id="KW-0378">Hydrolase</keyword>
<evidence type="ECO:0000259" key="2">
    <source>
        <dbReference type="Pfam" id="PF07859"/>
    </source>
</evidence>
<evidence type="ECO:0000256" key="1">
    <source>
        <dbReference type="ARBA" id="ARBA00022801"/>
    </source>
</evidence>